<dbReference type="InterPro" id="IPR023210">
    <property type="entry name" value="NADP_OxRdtase_dom"/>
</dbReference>
<dbReference type="EMBL" id="JAPQKP010000001">
    <property type="protein sequence ID" value="KAJ5210107.1"/>
    <property type="molecule type" value="Genomic_DNA"/>
</dbReference>
<keyword evidence="3" id="KW-0521">NADP</keyword>
<dbReference type="InterPro" id="IPR018170">
    <property type="entry name" value="Aldo/ket_reductase_CS"/>
</dbReference>
<dbReference type="Gene3D" id="3.30.360.10">
    <property type="entry name" value="Dihydrodipicolinate Reductase, domain 2"/>
    <property type="match status" value="1"/>
</dbReference>
<dbReference type="PRINTS" id="PR00069">
    <property type="entry name" value="ALDKETRDTASE"/>
</dbReference>
<name>A0A9W9T5E1_9EURO</name>
<dbReference type="InterPro" id="IPR036812">
    <property type="entry name" value="NAD(P)_OxRdtase_dom_sf"/>
</dbReference>
<dbReference type="GO" id="GO:0016616">
    <property type="term" value="F:oxidoreductase activity, acting on the CH-OH group of donors, NAD or NADP as acceptor"/>
    <property type="evidence" value="ECO:0007669"/>
    <property type="project" value="UniProtKB-ARBA"/>
</dbReference>
<comment type="catalytic activity">
    <reaction evidence="7">
        <text>xylitol + NAD(+) = D-xylose + NADH + H(+)</text>
        <dbReference type="Rhea" id="RHEA:27441"/>
        <dbReference type="ChEBI" id="CHEBI:15378"/>
        <dbReference type="ChEBI" id="CHEBI:17151"/>
        <dbReference type="ChEBI" id="CHEBI:53455"/>
        <dbReference type="ChEBI" id="CHEBI:57540"/>
        <dbReference type="ChEBI" id="CHEBI:57945"/>
        <dbReference type="EC" id="1.1.1.307"/>
    </reaction>
</comment>
<feature type="domain" description="NADP-dependent oxidoreductase" evidence="8">
    <location>
        <begin position="188"/>
        <end position="441"/>
    </location>
</feature>
<sequence length="463" mass="52598">MARCVSSVRPFQQYGGDDVSHVIMDWRPKNCIAHVYMSRVAHKADQTITITGAKGTLTVDGSQVIHHDNEGHQLSKTVHHCIEKNVIRKMVLEFGDWISGYTQTFSTSLANSQDTVLVVDAIKASLTSRQVQHPLLLSKQRSSITTERKRNLLNTAPGRGYKYSTSASPVESVKRFTLNTGSTIPIIGLGTRRAQTPGEVRDAVNIALRTGYRHIDIAESSGNEREIAEAIKDSGISRSEIWITTKLDNRWHTRVDQAVERSLKELDTTFIDLYLMHWPICSDPDNPTMQLPNWNFIDTWKELQKISRNQVRNIGVSNFGIMHLEALLVDPSCYITPAVNQIELHPYWPSPNLLNYCRENGIHCTAYSPFGSSHAPLLQDSVLREISRLRNRTEHQILLKWGIQRGTSVIPRSLNDLRIKENIHLNALELTENDMNRLNSMTSRYKSCVDYWLPGRVFFPDDT</sequence>
<dbReference type="AlphaFoldDB" id="A0A9W9T5E1"/>
<dbReference type="EC" id="1.1.1.307" evidence="2"/>
<protein>
    <recommendedName>
        <fullName evidence="2">D-xylose reductase [NAD(P)H]</fullName>
        <ecNumber evidence="2">1.1.1.307</ecNumber>
    </recommendedName>
</protein>
<dbReference type="Pfam" id="PF00248">
    <property type="entry name" value="Aldo_ket_red"/>
    <property type="match status" value="1"/>
</dbReference>
<dbReference type="PROSITE" id="PS00063">
    <property type="entry name" value="ALDOKETO_REDUCTASE_3"/>
    <property type="match status" value="1"/>
</dbReference>
<reference evidence="9" key="2">
    <citation type="journal article" date="2023" name="IMA Fungus">
        <title>Comparative genomic study of the Penicillium genus elucidates a diverse pangenome and 15 lateral gene transfer events.</title>
        <authorList>
            <person name="Petersen C."/>
            <person name="Sorensen T."/>
            <person name="Nielsen M.R."/>
            <person name="Sondergaard T.E."/>
            <person name="Sorensen J.L."/>
            <person name="Fitzpatrick D.A."/>
            <person name="Frisvad J.C."/>
            <person name="Nielsen K.L."/>
        </authorList>
    </citation>
    <scope>NUCLEOTIDE SEQUENCE</scope>
    <source>
        <strain evidence="9">IBT 16849</strain>
    </source>
</reference>
<gene>
    <name evidence="9" type="ORF">N7472_000246</name>
</gene>
<dbReference type="SUPFAM" id="SSF51430">
    <property type="entry name" value="NAD(P)-linked oxidoreductase"/>
    <property type="match status" value="1"/>
</dbReference>
<evidence type="ECO:0000256" key="5">
    <source>
        <dbReference type="ARBA" id="ARBA00025065"/>
    </source>
</evidence>
<dbReference type="PANTHER" id="PTHR43827">
    <property type="entry name" value="2,5-DIKETO-D-GLUCONIC ACID REDUCTASE"/>
    <property type="match status" value="1"/>
</dbReference>
<comment type="catalytic activity">
    <reaction evidence="6">
        <text>xylitol + NADP(+) = D-xylose + NADPH + H(+)</text>
        <dbReference type="Rhea" id="RHEA:27445"/>
        <dbReference type="ChEBI" id="CHEBI:15378"/>
        <dbReference type="ChEBI" id="CHEBI:17151"/>
        <dbReference type="ChEBI" id="CHEBI:53455"/>
        <dbReference type="ChEBI" id="CHEBI:57783"/>
        <dbReference type="ChEBI" id="CHEBI:58349"/>
        <dbReference type="EC" id="1.1.1.307"/>
    </reaction>
</comment>
<dbReference type="PANTHER" id="PTHR43827:SF3">
    <property type="entry name" value="NADP-DEPENDENT OXIDOREDUCTASE DOMAIN-CONTAINING PROTEIN"/>
    <property type="match status" value="1"/>
</dbReference>
<dbReference type="Gene3D" id="3.20.20.100">
    <property type="entry name" value="NADP-dependent oxidoreductase domain"/>
    <property type="match status" value="1"/>
</dbReference>
<comment type="caution">
    <text evidence="9">The sequence shown here is derived from an EMBL/GenBank/DDBJ whole genome shotgun (WGS) entry which is preliminary data.</text>
</comment>
<dbReference type="FunFam" id="3.20.20.100:FF:000002">
    <property type="entry name" value="2,5-diketo-D-gluconic acid reductase A"/>
    <property type="match status" value="1"/>
</dbReference>
<evidence type="ECO:0000256" key="7">
    <source>
        <dbReference type="ARBA" id="ARBA00049485"/>
    </source>
</evidence>
<keyword evidence="4" id="KW-0560">Oxidoreductase</keyword>
<evidence type="ECO:0000313" key="10">
    <source>
        <dbReference type="Proteomes" id="UP001150879"/>
    </source>
</evidence>
<organism evidence="9 10">
    <name type="scientific">Penicillium cf. griseofulvum</name>
    <dbReference type="NCBI Taxonomy" id="2972120"/>
    <lineage>
        <taxon>Eukaryota</taxon>
        <taxon>Fungi</taxon>
        <taxon>Dikarya</taxon>
        <taxon>Ascomycota</taxon>
        <taxon>Pezizomycotina</taxon>
        <taxon>Eurotiomycetes</taxon>
        <taxon>Eurotiomycetidae</taxon>
        <taxon>Eurotiales</taxon>
        <taxon>Aspergillaceae</taxon>
        <taxon>Penicillium</taxon>
    </lineage>
</organism>
<accession>A0A9W9T5E1</accession>
<evidence type="ECO:0000256" key="4">
    <source>
        <dbReference type="ARBA" id="ARBA00023002"/>
    </source>
</evidence>
<comment type="similarity">
    <text evidence="1">Belongs to the aldo/keto reductase family.</text>
</comment>
<reference evidence="9" key="1">
    <citation type="submission" date="2022-11" db="EMBL/GenBank/DDBJ databases">
        <authorList>
            <person name="Petersen C."/>
        </authorList>
    </citation>
    <scope>NUCLEOTIDE SEQUENCE</scope>
    <source>
        <strain evidence="9">IBT 16849</strain>
    </source>
</reference>
<evidence type="ECO:0000313" key="9">
    <source>
        <dbReference type="EMBL" id="KAJ5210107.1"/>
    </source>
</evidence>
<dbReference type="InterPro" id="IPR020471">
    <property type="entry name" value="AKR"/>
</dbReference>
<evidence type="ECO:0000256" key="1">
    <source>
        <dbReference type="ARBA" id="ARBA00007905"/>
    </source>
</evidence>
<evidence type="ECO:0000256" key="3">
    <source>
        <dbReference type="ARBA" id="ARBA00022857"/>
    </source>
</evidence>
<keyword evidence="10" id="KW-1185">Reference proteome</keyword>
<dbReference type="OrthoDB" id="416253at2759"/>
<evidence type="ECO:0000256" key="6">
    <source>
        <dbReference type="ARBA" id="ARBA00047534"/>
    </source>
</evidence>
<dbReference type="Proteomes" id="UP001150879">
    <property type="component" value="Unassembled WGS sequence"/>
</dbReference>
<evidence type="ECO:0000256" key="2">
    <source>
        <dbReference type="ARBA" id="ARBA00012845"/>
    </source>
</evidence>
<evidence type="ECO:0000259" key="8">
    <source>
        <dbReference type="Pfam" id="PF00248"/>
    </source>
</evidence>
<comment type="function">
    <text evidence="5">Catalyzes the initial reaction in the xylose utilization pathway by reducing D-xylose into xylitol. Xylose is a major component of hemicelluloses such as xylan. Most fungi utilize D-xylose via three enzymatic reactions, xylose reductase (XR), xylitol dehydrogenase (XDH), and xylulokinase, to form xylulose 5-phosphate, which enters pentose phosphate pathway.</text>
</comment>
<proteinExistence type="inferred from homology"/>